<evidence type="ECO:0000256" key="5">
    <source>
        <dbReference type="ARBA" id="ARBA00022786"/>
    </source>
</evidence>
<dbReference type="GO" id="GO:0016874">
    <property type="term" value="F:ligase activity"/>
    <property type="evidence" value="ECO:0007669"/>
    <property type="project" value="UniProtKB-KW"/>
</dbReference>
<feature type="domain" description="UBA" evidence="9">
    <location>
        <begin position="1258"/>
        <end position="1306"/>
    </location>
</feature>
<feature type="compositionally biased region" description="Basic residues" evidence="8">
    <location>
        <begin position="2847"/>
        <end position="2860"/>
    </location>
</feature>
<dbReference type="InterPro" id="IPR050409">
    <property type="entry name" value="E3_ubiq-protein_ligase"/>
</dbReference>
<evidence type="ECO:0000256" key="7">
    <source>
        <dbReference type="PROSITE-ProRule" id="PRU00104"/>
    </source>
</evidence>
<comment type="catalytic activity">
    <reaction evidence="1">
        <text>S-ubiquitinyl-[E2 ubiquitin-conjugating enzyme]-L-cysteine + [acceptor protein]-L-lysine = [E2 ubiquitin-conjugating enzyme]-L-cysteine + N(6)-ubiquitinyl-[acceptor protein]-L-lysine.</text>
        <dbReference type="EC" id="2.3.2.26"/>
    </reaction>
</comment>
<keyword evidence="11" id="KW-0436">Ligase</keyword>
<feature type="active site" description="Glycyl thioester intermediate" evidence="7">
    <location>
        <position position="3544"/>
    </location>
</feature>
<feature type="region of interest" description="Disordered" evidence="8">
    <location>
        <begin position="2912"/>
        <end position="2958"/>
    </location>
</feature>
<evidence type="ECO:0000313" key="12">
    <source>
        <dbReference type="Proteomes" id="UP001472866"/>
    </source>
</evidence>
<evidence type="ECO:0000256" key="4">
    <source>
        <dbReference type="ARBA" id="ARBA00022679"/>
    </source>
</evidence>
<dbReference type="Pfam" id="PF00632">
    <property type="entry name" value="HECT"/>
    <property type="match status" value="1"/>
</dbReference>
<keyword evidence="5 7" id="KW-0833">Ubl conjugation pathway</keyword>
<name>A0AAX4NZP1_9CHLO</name>
<dbReference type="Pfam" id="PF14377">
    <property type="entry name" value="UBM"/>
    <property type="match status" value="3"/>
</dbReference>
<comment type="pathway">
    <text evidence="2">Protein modification; protein ubiquitination.</text>
</comment>
<dbReference type="FunFam" id="3.30.2160.10:FF:000001">
    <property type="entry name" value="E3 ubiquitin-protein ligase NEDD4-like"/>
    <property type="match status" value="1"/>
</dbReference>
<feature type="compositionally biased region" description="Basic and acidic residues" evidence="8">
    <location>
        <begin position="931"/>
        <end position="947"/>
    </location>
</feature>
<dbReference type="Gene3D" id="3.30.2410.10">
    <property type="entry name" value="Hect, E3 ligase catalytic domain"/>
    <property type="match status" value="1"/>
</dbReference>
<dbReference type="EC" id="2.3.2.26" evidence="3"/>
<feature type="region of interest" description="Disordered" evidence="8">
    <location>
        <begin position="2076"/>
        <end position="2127"/>
    </location>
</feature>
<feature type="region of interest" description="Disordered" evidence="8">
    <location>
        <begin position="2685"/>
        <end position="2712"/>
    </location>
</feature>
<feature type="compositionally biased region" description="Polar residues" evidence="8">
    <location>
        <begin position="1961"/>
        <end position="1977"/>
    </location>
</feature>
<dbReference type="FunFam" id="3.90.1750.10:FF:000003">
    <property type="entry name" value="E3 ubiquitin-protein ligase UPL1"/>
    <property type="match status" value="1"/>
</dbReference>
<dbReference type="SUPFAM" id="SSF46934">
    <property type="entry name" value="UBA-like"/>
    <property type="match status" value="1"/>
</dbReference>
<feature type="compositionally biased region" description="Polar residues" evidence="8">
    <location>
        <begin position="2363"/>
        <end position="2376"/>
    </location>
</feature>
<dbReference type="Gene3D" id="1.10.8.10">
    <property type="entry name" value="DNA helicase RuvA subunit, C-terminal domain"/>
    <property type="match status" value="1"/>
</dbReference>
<dbReference type="SUPFAM" id="SSF48371">
    <property type="entry name" value="ARM repeat"/>
    <property type="match status" value="2"/>
</dbReference>
<feature type="region of interest" description="Disordered" evidence="8">
    <location>
        <begin position="2337"/>
        <end position="2400"/>
    </location>
</feature>
<feature type="region of interest" description="Disordered" evidence="8">
    <location>
        <begin position="913"/>
        <end position="971"/>
    </location>
</feature>
<feature type="region of interest" description="Disordered" evidence="8">
    <location>
        <begin position="485"/>
        <end position="505"/>
    </location>
</feature>
<dbReference type="PANTHER" id="PTHR11254">
    <property type="entry name" value="HECT DOMAIN UBIQUITIN-PROTEIN LIGASE"/>
    <property type="match status" value="1"/>
</dbReference>
<accession>A0AAX4NZP1</accession>
<dbReference type="PANTHER" id="PTHR11254:SF67">
    <property type="entry name" value="E3 UBIQUITIN-PROTEIN LIGASE HUWE1"/>
    <property type="match status" value="1"/>
</dbReference>
<dbReference type="InterPro" id="IPR009060">
    <property type="entry name" value="UBA-like_sf"/>
</dbReference>
<dbReference type="CDD" id="cd14327">
    <property type="entry name" value="UBA_atUPL1_2_like"/>
    <property type="match status" value="1"/>
</dbReference>
<feature type="region of interest" description="Disordered" evidence="8">
    <location>
        <begin position="1948"/>
        <end position="1989"/>
    </location>
</feature>
<feature type="region of interest" description="Disordered" evidence="8">
    <location>
        <begin position="2432"/>
        <end position="2502"/>
    </location>
</feature>
<dbReference type="CDD" id="cd00078">
    <property type="entry name" value="HECTc"/>
    <property type="match status" value="1"/>
</dbReference>
<dbReference type="Gene3D" id="6.10.250.1630">
    <property type="match status" value="1"/>
</dbReference>
<evidence type="ECO:0000256" key="2">
    <source>
        <dbReference type="ARBA" id="ARBA00004906"/>
    </source>
</evidence>
<feature type="compositionally biased region" description="Low complexity" evidence="8">
    <location>
        <begin position="2088"/>
        <end position="2114"/>
    </location>
</feature>
<dbReference type="Pfam" id="PF22562">
    <property type="entry name" value="UBA_7"/>
    <property type="match status" value="1"/>
</dbReference>
<dbReference type="GO" id="GO:0006511">
    <property type="term" value="P:ubiquitin-dependent protein catabolic process"/>
    <property type="evidence" value="ECO:0007669"/>
    <property type="project" value="TreeGrafter"/>
</dbReference>
<comment type="similarity">
    <text evidence="6">Belongs to the UPL family. TOM1/PTR1 subfamily.</text>
</comment>
<evidence type="ECO:0000313" key="11">
    <source>
        <dbReference type="EMBL" id="WZN59527.1"/>
    </source>
</evidence>
<dbReference type="InterPro" id="IPR010314">
    <property type="entry name" value="E3_Ub_ligase_DUF913"/>
</dbReference>
<organism evidence="11 12">
    <name type="scientific">Chloropicon roscoffensis</name>
    <dbReference type="NCBI Taxonomy" id="1461544"/>
    <lineage>
        <taxon>Eukaryota</taxon>
        <taxon>Viridiplantae</taxon>
        <taxon>Chlorophyta</taxon>
        <taxon>Chloropicophyceae</taxon>
        <taxon>Chloropicales</taxon>
        <taxon>Chloropicaceae</taxon>
        <taxon>Chloropicon</taxon>
    </lineage>
</organism>
<dbReference type="InterPro" id="IPR000569">
    <property type="entry name" value="HECT_dom"/>
</dbReference>
<evidence type="ECO:0000256" key="3">
    <source>
        <dbReference type="ARBA" id="ARBA00012485"/>
    </source>
</evidence>
<feature type="region of interest" description="Disordered" evidence="8">
    <location>
        <begin position="2142"/>
        <end position="2168"/>
    </location>
</feature>
<dbReference type="GO" id="GO:0061630">
    <property type="term" value="F:ubiquitin protein ligase activity"/>
    <property type="evidence" value="ECO:0007669"/>
    <property type="project" value="UniProtKB-EC"/>
</dbReference>
<feature type="compositionally biased region" description="Basic and acidic residues" evidence="8">
    <location>
        <begin position="2925"/>
        <end position="2958"/>
    </location>
</feature>
<reference evidence="11 12" key="1">
    <citation type="submission" date="2024-03" db="EMBL/GenBank/DDBJ databases">
        <title>Complete genome sequence of the green alga Chloropicon roscoffensis RCC1871.</title>
        <authorList>
            <person name="Lemieux C."/>
            <person name="Pombert J.-F."/>
            <person name="Otis C."/>
            <person name="Turmel M."/>
        </authorList>
    </citation>
    <scope>NUCLEOTIDE SEQUENCE [LARGE SCALE GENOMIC DNA]</scope>
    <source>
        <strain evidence="11 12">RCC1871</strain>
    </source>
</reference>
<dbReference type="PROSITE" id="PS50030">
    <property type="entry name" value="UBA"/>
    <property type="match status" value="1"/>
</dbReference>
<keyword evidence="4" id="KW-0808">Transferase</keyword>
<dbReference type="InterPro" id="IPR011989">
    <property type="entry name" value="ARM-like"/>
</dbReference>
<evidence type="ECO:0000256" key="6">
    <source>
        <dbReference type="ARBA" id="ARBA00034494"/>
    </source>
</evidence>
<dbReference type="Gene3D" id="3.30.2160.10">
    <property type="entry name" value="Hect, E3 ligase catalytic domain"/>
    <property type="match status" value="1"/>
</dbReference>
<evidence type="ECO:0000256" key="1">
    <source>
        <dbReference type="ARBA" id="ARBA00000885"/>
    </source>
</evidence>
<evidence type="ECO:0000259" key="10">
    <source>
        <dbReference type="PROSITE" id="PS50237"/>
    </source>
</evidence>
<dbReference type="Proteomes" id="UP001472866">
    <property type="component" value="Chromosome 02"/>
</dbReference>
<dbReference type="PROSITE" id="PS50237">
    <property type="entry name" value="HECT"/>
    <property type="match status" value="1"/>
</dbReference>
<feature type="region of interest" description="Disordered" evidence="8">
    <location>
        <begin position="2847"/>
        <end position="2867"/>
    </location>
</feature>
<evidence type="ECO:0000256" key="8">
    <source>
        <dbReference type="SAM" id="MobiDB-lite"/>
    </source>
</evidence>
<feature type="compositionally biased region" description="Low complexity" evidence="8">
    <location>
        <begin position="2391"/>
        <end position="2400"/>
    </location>
</feature>
<sequence length="3577" mass="395483">MRVKSRKNVKVPPAVAEAAGAIVTAHGKGDEDFLRALRGFEWRDEYQSRFKSSPWSSRPEFSHWLELFNLFDEWFERHVRGHTFTLDWEDEKQAPEGPFPAATCLEVLRVSRAVLENCTSKHAYGSLDHLACLLAAQDPEVVRSTLQTLVTLSRRSFFQSTSRWHHGNAELYTRVFSMAQGWGGSDSLSSMRACIQQTYPSELGEPEPPGAPSYDLHFEFYRDEEAGEGKHHKGHQVIHLKASHPALSKGTNLEACERVTKDFGVPQKLRFALLNRLRIIRSLGTREGRQECVRMRLTAFHILFQSSPDHEDLPLLLGEPGLVQDLLDVLYNEGEGCEDLRNLAAKALASMCCDRSRQNLFLRTLNSGRQKEKFVLFLKTAISRASPGGERENGLLESLLSLVSVLSVSTLGCAILSQLGLVQILVDMLKLRPGPQRQIISGAVRVLEALMERDAAVMRAFREFDGLQAIIGRLSRELGLVEGGDEEMVPGDSEEQRSSAKAGGALTKRGRSHLIKSLLRASALACYNGSEWTQSRLIFEGETEGLPKCLEAVFKQGKDLGSSVFALAATIMGDFLHHDPTCFPVIEKHGLPEAFLGSVKTSLVVTPDTVCCIPSTLVALCLNKKGLKAVQDSGALGQLASIFTNPAHCRSLQGDTPSLLGNGLDELVRHVPEMKGQCIEVAFSIVDKILDVSEQLKEEQAAKAATNEGEASVPMETGAGAKATEVYFDSMSEIVSNTARLLEALLSNPAVAEAFVGGDGVRKLLKFYSIPVKSQTSTNIHQLFSTFRVLYSSHVRAKEVGTCLVKELEVLLEDWEGRNDHTRVCSYMLEDHLARAASGDQASGLRDRPTLGTLHALEGLLSLSGNLLRSSSMLVTGFSLDFSAKLLGLLGKFQSHMIWSSCLFEAVRKHRESREKEKQGECDGSAAGVRQEGKEAPTLSRRGERENPLASWDGIGFPPRVSRRGPAAAEVTPKRLRTDAFHEVVNRVLASIRQLFQALARNMQTERGLRREGARLAPRKQAFESAASLARLSLARVTFDYLHYSEADHTAIEKLAIDVESSSANGFPQTLSRQVKLSFLSQCFEETSSLLQDPRRKTSNTLLVNAFIRGNVLSKTLDCLADQVAMLTGGQNWERDELREELSSLTRVILKMLAFVGAIGKPSLLLASTQTSNLLRVKFPEEVMSTVFKDCANFVEVEIPQDSHEFFVLIQRQLLERVAWVWRAGLRTKLPHEVISTLLVIFHNAAHESKDSSLKEKSIKEKKFVPSEAVIEQILAMGFTRRQAENALNKVKSNNVEVAMEWILNHPEEETPETRDELSRALALSKDEKEGKKADGKPSMQDVWQMHMPSVEDFLDVFFNSLEDKEETIALSFAIVEVLVRILTISGDKAKENAKCAVDKLMAKLSDTSDLHTFAALHMLLLLSCKDELVRHRALECGVVPACLDLLKGQGKRGGPRPRWISPLFLLVDCYLKMTFNPLKGLDAGSSEGLASAFEDLKRSGLHLDVATHACETLRHICKKDAEEGDKKAESLRKELCQASLQVISTVCRDHAIALKLYKMGIVDTLLCVPLECQFPALECLVFSILRCIVEDPVTLQKSMEMKIRKILTSKLPSPLGKAFRSRPYGAPVELKSVMQHFVPFYVRDKDAFRAAISSVCALEKTDGKVSIKLLLNEVCTAQSSKNQGKKAAEGVKTRSASNNGKGSVKSALTVFPEVVQMLLTHIVGNTMLLTDKVRKEDKEAQRRQNWLHRSIGMCISVLTEFIVHYPVCIEHIMKAEPDLRSFGFIIDNLLHLQSLNKVSLSMKSGTHSAVIAEKCSLFLVAVCSHSLEARRKILAHIVHMLMGLTSHSDAMYKPMDVTKLKAIVDFIHSLLTSIPSLNSSAHKAFGEVSHWPKDMREFKLVDGLICAINNIELHNPGVPRILSTILRPLNVILEFVNRSAMLERLEEKAKKGGSGGENKSVTPSQNPGAIESNLQNPAIPPTHQLPATNPRETLERIGMGIGYSPFQNLQNPAIPPTHQLPATNPRETLERIGMGIGYSPFQSDLEIPYESGLASRFPGEMDDYSSDAERTPISAEYSMDDSDSDMSDSSSTSGSMSSSISSSSGSDMSDSSSFHNSDGEDAGDGQHEGYEVVVSRVNGEAGADHEDNGINGHASGSADPEGGYHPHSTLLRVSEVEMDGHRLSLSSDSNGEDPVGGMMDEEEDFMFHERDGESEEEWSDSPVIEVRVRSPFQMRANWNPRDLEAGPAGSRETVGLQAGIPILENFFGAIGVFDDGVLESLQAGPRRLQNLTRYMRGSSGLHPLYNPLYDPTGTRAAAPAQETLYRPVWEVPPARDYTDPSSGFPPRGQPLRPTDPADPFASSFSLDQPEAQNNGFEVFGPTRNDPNDPRGGAAAGRTASSGIKRLELERTMERLVMDCLPVEKVVRPELKQEAEAKPKQKKEEEKGKEEAPKDPEPEPKRKEEAEEEPRADQTAAQTQDVAGTSSRAAAGPEQHRPSTPTLSQAVAGISNIDPAFLEALPEDLRQEVLAQGLSRPSPAERGSGVRELVEAQESPQDLDPEFLAALPADIQNEVLAQQRQARVARDREAATSGAEMDIASIIATFPPEIREEVLLTLDESAVNSLPSDILAEARTIRDRVNSRSFQTYTFGQENSYSAVTQSRSVGAFAEGAARARASLQGRLLQRGGGGDKKGGLSRSLGGRREILAGHPPPISAHGVASLVRLLRVASTPNGKGLMHKVVMNVCAHPESCRSLLSCFSEILSHATQKGRSNSYASAADDQASGRGARSKGQYSLYGCQGDAHLAQRSSYRVPSLLLERVLGLLTYLVRHDPQLSLWLLSAPQKRRRQSSRDRKGKAAAKREDDLRERTTIAEQLLRLLQREFQSNGGLFDPVLQLFELVLSRANRLMAEARDRTSREQAASKAKEEKKPGSERRKDEDGAAKAAEGEKKATKVPEEHARCQQVLQSLFSGYLEQLPKYLSACSERSSSSHLQKVMSHVCVMLPPKFTNRMVEALSEEGARVAKECEGEVRREISEKDSAHLTLKSGFVLLKLASKIKQLESQERRRRPAFELCKVAGFTRFQESAAGLWVVLGRQAETLEASLRRLTSKEGDVPIASQSILPYFPVVECFAILSGSGGDKKPKKPEGNESASLSFVAFAEKHSLLVNSLIRHDPSCLEENFKVLLDHPRLIEFENKCAYFRGRINKEEDHHHSGSMRLNVRRDCVFEDSFHQLRHRTTEEMRGRLNVQFQGEDGVDAGGLTREWYQVMARAIFKEELALFTSGGNGITFQPNPNSMIQNEGVDHLQYFKFVGRFVAKALMDCQILDAYFTRPLYKHLLGEPLSYEDIEAVDPDYFKNLKWMLCNDIEGVFDLTFTAEADYFDKKSVVELKPGGAEIAVTNENKQEYVNLVAKHRMTSAIEPQIKAFLEGFWELIGKDLLEIFTEKELELIISGTPTIDVADLKANTEYNGYYPSSKVVLWFWEILGDLGREDLARLVQFITGTSKVPLEGFKALQGVNGPQKFQIHKSFGSTSLLPTSHTCFNQLDLPEYESKEQLKDRLLIAVREGAAGFGLA</sequence>
<dbReference type="SMART" id="SM00119">
    <property type="entry name" value="HECTc"/>
    <property type="match status" value="1"/>
</dbReference>
<dbReference type="FunFam" id="3.30.2410.10:FF:000009">
    <property type="entry name" value="Probable E3 ubiquitin-protein ligase HECTD2"/>
    <property type="match status" value="1"/>
</dbReference>
<gene>
    <name evidence="11" type="ORF">HKI87_02g10530</name>
</gene>
<dbReference type="InterPro" id="IPR025527">
    <property type="entry name" value="HUWE1/Rev1_UBM"/>
</dbReference>
<evidence type="ECO:0000259" key="9">
    <source>
        <dbReference type="PROSITE" id="PS50030"/>
    </source>
</evidence>
<feature type="domain" description="HECT" evidence="10">
    <location>
        <begin position="3240"/>
        <end position="3577"/>
    </location>
</feature>
<dbReference type="InterPro" id="IPR015940">
    <property type="entry name" value="UBA"/>
</dbReference>
<dbReference type="Gene3D" id="3.90.1750.10">
    <property type="entry name" value="Hect, E3 ligase catalytic domains"/>
    <property type="match status" value="1"/>
</dbReference>
<dbReference type="Gene3D" id="1.25.10.10">
    <property type="entry name" value="Leucine-rich Repeat Variant"/>
    <property type="match status" value="2"/>
</dbReference>
<dbReference type="EMBL" id="CP151502">
    <property type="protein sequence ID" value="WZN59527.1"/>
    <property type="molecule type" value="Genomic_DNA"/>
</dbReference>
<proteinExistence type="inferred from homology"/>
<protein>
    <recommendedName>
        <fullName evidence="3">HECT-type E3 ubiquitin transferase</fullName>
        <ecNumber evidence="3">2.3.2.26</ecNumber>
    </recommendedName>
</protein>
<feature type="compositionally biased region" description="Basic and acidic residues" evidence="8">
    <location>
        <begin position="2432"/>
        <end position="2472"/>
    </location>
</feature>
<dbReference type="Pfam" id="PF06012">
    <property type="entry name" value="DUF908"/>
    <property type="match status" value="1"/>
</dbReference>
<dbReference type="InterPro" id="IPR010309">
    <property type="entry name" value="E3_Ub_ligase_DUF908"/>
</dbReference>
<dbReference type="SUPFAM" id="SSF56204">
    <property type="entry name" value="Hect, E3 ligase catalytic domain"/>
    <property type="match status" value="1"/>
</dbReference>
<dbReference type="InterPro" id="IPR016024">
    <property type="entry name" value="ARM-type_fold"/>
</dbReference>
<keyword evidence="12" id="KW-1185">Reference proteome</keyword>
<dbReference type="GO" id="GO:0005737">
    <property type="term" value="C:cytoplasm"/>
    <property type="evidence" value="ECO:0007669"/>
    <property type="project" value="TreeGrafter"/>
</dbReference>
<feature type="region of interest" description="Disordered" evidence="8">
    <location>
        <begin position="2533"/>
        <end position="2556"/>
    </location>
</feature>
<dbReference type="GO" id="GO:0000209">
    <property type="term" value="P:protein polyubiquitination"/>
    <property type="evidence" value="ECO:0007669"/>
    <property type="project" value="TreeGrafter"/>
</dbReference>
<dbReference type="SMART" id="SM00165">
    <property type="entry name" value="UBA"/>
    <property type="match status" value="1"/>
</dbReference>
<dbReference type="InterPro" id="IPR035983">
    <property type="entry name" value="Hect_E3_ubiquitin_ligase"/>
</dbReference>
<dbReference type="Pfam" id="PF06025">
    <property type="entry name" value="DUF913"/>
    <property type="match status" value="1"/>
</dbReference>